<keyword evidence="1" id="KW-0472">Membrane</keyword>
<proteinExistence type="predicted"/>
<name>A0AAN4ZDA1_9BILA</name>
<comment type="caution">
    <text evidence="2">The sequence shown here is derived from an EMBL/GenBank/DDBJ whole genome shotgun (WGS) entry which is preliminary data.</text>
</comment>
<organism evidence="2 3">
    <name type="scientific">Pristionchus mayeri</name>
    <dbReference type="NCBI Taxonomy" id="1317129"/>
    <lineage>
        <taxon>Eukaryota</taxon>
        <taxon>Metazoa</taxon>
        <taxon>Ecdysozoa</taxon>
        <taxon>Nematoda</taxon>
        <taxon>Chromadorea</taxon>
        <taxon>Rhabditida</taxon>
        <taxon>Rhabditina</taxon>
        <taxon>Diplogasteromorpha</taxon>
        <taxon>Diplogasteroidea</taxon>
        <taxon>Neodiplogasteridae</taxon>
        <taxon>Pristionchus</taxon>
    </lineage>
</organism>
<gene>
    <name evidence="2" type="ORF">PMAYCL1PPCAC_05847</name>
</gene>
<sequence length="92" mass="10366">MSVNGVINFETSKVPNWFRLQLKNLNDTDPIPLEDAEEVVWSSTKFFVGTSVITLVFSVCSLVVFGKSYRHLEERDSIDSIYSSREAFGPSS</sequence>
<keyword evidence="1" id="KW-0812">Transmembrane</keyword>
<accession>A0AAN4ZDA1</accession>
<evidence type="ECO:0000313" key="2">
    <source>
        <dbReference type="EMBL" id="GMR35652.1"/>
    </source>
</evidence>
<dbReference type="EMBL" id="BTRK01000002">
    <property type="protein sequence ID" value="GMR35652.1"/>
    <property type="molecule type" value="Genomic_DNA"/>
</dbReference>
<feature type="transmembrane region" description="Helical" evidence="1">
    <location>
        <begin position="46"/>
        <end position="65"/>
    </location>
</feature>
<protein>
    <submittedName>
        <fullName evidence="2">Uncharacterized protein</fullName>
    </submittedName>
</protein>
<keyword evidence="3" id="KW-1185">Reference proteome</keyword>
<dbReference type="AlphaFoldDB" id="A0AAN4ZDA1"/>
<evidence type="ECO:0000313" key="3">
    <source>
        <dbReference type="Proteomes" id="UP001328107"/>
    </source>
</evidence>
<reference evidence="3" key="1">
    <citation type="submission" date="2022-10" db="EMBL/GenBank/DDBJ databases">
        <title>Genome assembly of Pristionchus species.</title>
        <authorList>
            <person name="Yoshida K."/>
            <person name="Sommer R.J."/>
        </authorList>
    </citation>
    <scope>NUCLEOTIDE SEQUENCE [LARGE SCALE GENOMIC DNA]</scope>
    <source>
        <strain evidence="3">RS5460</strain>
    </source>
</reference>
<evidence type="ECO:0000256" key="1">
    <source>
        <dbReference type="SAM" id="Phobius"/>
    </source>
</evidence>
<keyword evidence="1" id="KW-1133">Transmembrane helix</keyword>
<dbReference type="Proteomes" id="UP001328107">
    <property type="component" value="Unassembled WGS sequence"/>
</dbReference>